<evidence type="ECO:0000313" key="1">
    <source>
        <dbReference type="EMBL" id="AIY15813.1"/>
    </source>
</evidence>
<reference evidence="1 2" key="1">
    <citation type="journal article" date="2015" name="Genome Announc.">
        <title>Complete Genome Sequence of Steroid-Transforming Nocardioides simplex VKM Ac-2033D.</title>
        <authorList>
            <person name="Shtratnikova V.Y."/>
            <person name="Schelkunov M.I."/>
            <person name="Pekov Y.A."/>
            <person name="Fokina V.V."/>
            <person name="Logacheva M.D."/>
            <person name="Sokolov S.L."/>
            <person name="Bragin E.Y."/>
            <person name="Ashapkin V.V."/>
            <person name="Donova M.V."/>
        </authorList>
    </citation>
    <scope>NUCLEOTIDE SEQUENCE [LARGE SCALE GENOMIC DNA]</scope>
    <source>
        <strain evidence="1 2">VKM Ac-2033D</strain>
    </source>
</reference>
<organism evidence="1 2">
    <name type="scientific">Nocardioides simplex</name>
    <name type="common">Arthrobacter simplex</name>
    <dbReference type="NCBI Taxonomy" id="2045"/>
    <lineage>
        <taxon>Bacteria</taxon>
        <taxon>Bacillati</taxon>
        <taxon>Actinomycetota</taxon>
        <taxon>Actinomycetes</taxon>
        <taxon>Propionibacteriales</taxon>
        <taxon>Nocardioidaceae</taxon>
        <taxon>Pimelobacter</taxon>
    </lineage>
</organism>
<protein>
    <submittedName>
        <fullName evidence="1">Uncharacterized protein</fullName>
    </submittedName>
</protein>
<proteinExistence type="predicted"/>
<keyword evidence="2" id="KW-1185">Reference proteome</keyword>
<evidence type="ECO:0000313" key="2">
    <source>
        <dbReference type="Proteomes" id="UP000030300"/>
    </source>
</evidence>
<accession>A0A0A1DH05</accession>
<dbReference type="GeneID" id="96607720"/>
<dbReference type="RefSeq" id="WP_038676195.1">
    <property type="nucleotide sequence ID" value="NZ_BJMC01000025.1"/>
</dbReference>
<dbReference type="AlphaFoldDB" id="A0A0A1DH05"/>
<sequence length="117" mass="12564">MGDSIPENLVDAIETALVDYDKDGRIFGSSGAGAFFLADHLAKSGAFTMPAVLCAHDHPAAFADAWDGLMDELGDLRAARDRVRDLVETARKHAGGPYTAAVDALTIERAYEGRWAR</sequence>
<dbReference type="KEGG" id="psim:KR76_01795"/>
<dbReference type="STRING" id="2045.KR76_01795"/>
<name>A0A0A1DH05_NOCSI</name>
<dbReference type="EMBL" id="CP009896">
    <property type="protein sequence ID" value="AIY15813.1"/>
    <property type="molecule type" value="Genomic_DNA"/>
</dbReference>
<gene>
    <name evidence="1" type="ORF">KR76_01795</name>
</gene>
<dbReference type="HOGENOM" id="CLU_2082368_0_0_11"/>
<dbReference type="Proteomes" id="UP000030300">
    <property type="component" value="Chromosome"/>
</dbReference>